<dbReference type="Gene3D" id="3.50.50.60">
    <property type="entry name" value="FAD/NAD(P)-binding domain"/>
    <property type="match status" value="1"/>
</dbReference>
<dbReference type="GeneID" id="95594910"/>
<keyword evidence="3" id="KW-1185">Reference proteome</keyword>
<evidence type="ECO:0000313" key="3">
    <source>
        <dbReference type="Proteomes" id="UP000613974"/>
    </source>
</evidence>
<protein>
    <recommendedName>
        <fullName evidence="1">FAD-binding domain-containing protein</fullName>
    </recommendedName>
</protein>
<dbReference type="NCBIfam" id="TIGR02032">
    <property type="entry name" value="GG-red-SF"/>
    <property type="match status" value="1"/>
</dbReference>
<dbReference type="InterPro" id="IPR000092">
    <property type="entry name" value="Polyprenyl_synt"/>
</dbReference>
<dbReference type="InterPro" id="IPR036188">
    <property type="entry name" value="FAD/NAD-bd_sf"/>
</dbReference>
<dbReference type="PANTHER" id="PTHR42685:SF22">
    <property type="entry name" value="CONDITIONED MEDIUM FACTOR RECEPTOR 1"/>
    <property type="match status" value="1"/>
</dbReference>
<dbReference type="CDD" id="cd00867">
    <property type="entry name" value="Trans_IPPS"/>
    <property type="match status" value="1"/>
</dbReference>
<reference evidence="3" key="1">
    <citation type="submission" date="2023-07" db="EMBL/GenBank/DDBJ databases">
        <title>Whole genome shotgun sequence of Streptomyces nojiriensis NBRC 13794.</title>
        <authorList>
            <person name="Komaki H."/>
            <person name="Tamura T."/>
        </authorList>
    </citation>
    <scope>NUCLEOTIDE SEQUENCE [LARGE SCALE GENOMIC DNA]</scope>
    <source>
        <strain evidence="3">NBRC 13794</strain>
    </source>
</reference>
<dbReference type="InterPro" id="IPR008949">
    <property type="entry name" value="Isoprenoid_synthase_dom_sf"/>
</dbReference>
<evidence type="ECO:0000259" key="1">
    <source>
        <dbReference type="Pfam" id="PF01494"/>
    </source>
</evidence>
<dbReference type="SUPFAM" id="SSF48576">
    <property type="entry name" value="Terpenoid synthases"/>
    <property type="match status" value="1"/>
</dbReference>
<proteinExistence type="predicted"/>
<evidence type="ECO:0000313" key="2">
    <source>
        <dbReference type="EMBL" id="GHI68633.1"/>
    </source>
</evidence>
<dbReference type="Proteomes" id="UP000613974">
    <property type="component" value="Unassembled WGS sequence"/>
</dbReference>
<dbReference type="RefSeq" id="WP_189746318.1">
    <property type="nucleotide sequence ID" value="NZ_BMRL01000021.1"/>
</dbReference>
<accession>A0ABQ3SKG8</accession>
<gene>
    <name evidence="2" type="ORF">Snoj_25510</name>
</gene>
<dbReference type="InterPro" id="IPR050407">
    <property type="entry name" value="Geranylgeranyl_reductase"/>
</dbReference>
<dbReference type="EMBL" id="BNEC01000003">
    <property type="protein sequence ID" value="GHI68633.1"/>
    <property type="molecule type" value="Genomic_DNA"/>
</dbReference>
<dbReference type="SUPFAM" id="SSF51905">
    <property type="entry name" value="FAD/NAD(P)-binding domain"/>
    <property type="match status" value="1"/>
</dbReference>
<dbReference type="Pfam" id="PF01494">
    <property type="entry name" value="FAD_binding_3"/>
    <property type="match status" value="1"/>
</dbReference>
<dbReference type="PANTHER" id="PTHR42685">
    <property type="entry name" value="GERANYLGERANYL DIPHOSPHATE REDUCTASE"/>
    <property type="match status" value="1"/>
</dbReference>
<dbReference type="PRINTS" id="PR00420">
    <property type="entry name" value="RNGMNOXGNASE"/>
</dbReference>
<organism evidence="2 3">
    <name type="scientific">Streptomyces nojiriensis</name>
    <dbReference type="NCBI Taxonomy" id="66374"/>
    <lineage>
        <taxon>Bacteria</taxon>
        <taxon>Bacillati</taxon>
        <taxon>Actinomycetota</taxon>
        <taxon>Actinomycetes</taxon>
        <taxon>Kitasatosporales</taxon>
        <taxon>Streptomycetaceae</taxon>
        <taxon>Streptomyces</taxon>
    </lineage>
</organism>
<dbReference type="Pfam" id="PF00348">
    <property type="entry name" value="polyprenyl_synt"/>
    <property type="match status" value="1"/>
</dbReference>
<dbReference type="InterPro" id="IPR002938">
    <property type="entry name" value="FAD-bd"/>
</dbReference>
<feature type="domain" description="FAD-binding" evidence="1">
    <location>
        <begin position="8"/>
        <end position="311"/>
    </location>
</feature>
<sequence length="732" mass="77655">MNVRNPYDAVVVGAGPAGCAAAYHLAVRGRRVLLLEAQRFPRDKVCGDALTQRAVRILAAMGVLDCLPHAERMRGARVHMRGRGWRDFVYDAYPGTDSHGLVVPRVVLDEAVARRAVAVGAELWEGAAVTAPIVEGGRVVGVRVFRGGRPVDVRAAVVVAADGARSPLARAVGLLPGGELGVGVGVRGYLTGLDGLRDLQEAFLPLDDVAGRDLLPSFGWINPTGASEANVGVALFRPGYEGRAEQVLQHFLARLSTRGKEFGGRLRGEWATAPFRLDFSPDRCVADGILLVGDAAGLVNPFTGEGISYALESGKIAAEVIDRGLTNDPARPDLLDHALLLEHSYSGWLGAGRRSAQRYQFVWRVLESTFDSERAPFALCRRAVLLPEGIGELRANRTIDDVATLMAPGVEVRADLLGVGELMTSSVRDEWPFLARVATSGWGDPGVPFRPALLLLLATHFGDPGTRCGIKQSAAIKLGAAIELSALAALAQLGVENTPTPHSSWGNRFAILVSDLLMSKSLHLATDGGPQALSVLSQAVTKVCTGRIRERQHAFDPGVTEDEHLSLVELQTASSFELPCRLGAVVAGADPEHAASLASYGRALGVAFRLTEDIRMLTGANGPGDNTAGAVLRDGTLAHPVLIALRRTQGRLTSLVRGGCRTAGEVDEAVALVRESGALEVTRALAREQAVRAAVALEALPEGPPRASLFALIDYAVTRRLPQRPALESLFG</sequence>
<dbReference type="Gene3D" id="1.10.600.10">
    <property type="entry name" value="Farnesyl Diphosphate Synthase"/>
    <property type="match status" value="1"/>
</dbReference>
<comment type="caution">
    <text evidence="2">The sequence shown here is derived from an EMBL/GenBank/DDBJ whole genome shotgun (WGS) entry which is preliminary data.</text>
</comment>
<name>A0ABQ3SKG8_9ACTN</name>
<dbReference type="InterPro" id="IPR011777">
    <property type="entry name" value="Geranylgeranyl_Rdtase_fam"/>
</dbReference>